<reference evidence="9 10" key="2">
    <citation type="submission" date="2016-08" db="EMBL/GenBank/DDBJ databases">
        <title>Pervasive Adenine N6-methylation of Active Genes in Fungi.</title>
        <authorList>
            <consortium name="DOE Joint Genome Institute"/>
            <person name="Mondo S.J."/>
            <person name="Dannebaum R.O."/>
            <person name="Kuo R.C."/>
            <person name="Labutti K."/>
            <person name="Haridas S."/>
            <person name="Kuo A."/>
            <person name="Salamov A."/>
            <person name="Ahrendt S.R."/>
            <person name="Lipzen A."/>
            <person name="Sullivan W."/>
            <person name="Andreopoulos W.B."/>
            <person name="Clum A."/>
            <person name="Lindquist E."/>
            <person name="Daum C."/>
            <person name="Ramamoorthy G.K."/>
            <person name="Gryganskyi A."/>
            <person name="Culley D."/>
            <person name="Magnuson J.K."/>
            <person name="James T.Y."/>
            <person name="O'Malley M.A."/>
            <person name="Stajich J.E."/>
            <person name="Spatafora J.W."/>
            <person name="Visel A."/>
            <person name="Grigoriev I.V."/>
        </authorList>
    </citation>
    <scope>NUCLEOTIDE SEQUENCE [LARGE SCALE GENOMIC DNA]</scope>
    <source>
        <strain evidence="9 10">S4</strain>
    </source>
</reference>
<evidence type="ECO:0000256" key="3">
    <source>
        <dbReference type="ARBA" id="ARBA00018596"/>
    </source>
</evidence>
<name>A0A1Y1X4W9_9FUNG</name>
<evidence type="ECO:0000259" key="8">
    <source>
        <dbReference type="Pfam" id="PF22062"/>
    </source>
</evidence>
<dbReference type="Pfam" id="PF22062">
    <property type="entry name" value="OB_DPOA2"/>
    <property type="match status" value="1"/>
</dbReference>
<dbReference type="Proteomes" id="UP000193944">
    <property type="component" value="Unassembled WGS sequence"/>
</dbReference>
<accession>A0A1Y1X4W9</accession>
<keyword evidence="5" id="KW-0539">Nucleus</keyword>
<dbReference type="OrthoDB" id="336885at2759"/>
<organism evidence="9 10">
    <name type="scientific">Anaeromyces robustus</name>
    <dbReference type="NCBI Taxonomy" id="1754192"/>
    <lineage>
        <taxon>Eukaryota</taxon>
        <taxon>Fungi</taxon>
        <taxon>Fungi incertae sedis</taxon>
        <taxon>Chytridiomycota</taxon>
        <taxon>Chytridiomycota incertae sedis</taxon>
        <taxon>Neocallimastigomycetes</taxon>
        <taxon>Neocallimastigales</taxon>
        <taxon>Neocallimastigaceae</taxon>
        <taxon>Anaeromyces</taxon>
    </lineage>
</organism>
<dbReference type="InterPro" id="IPR054300">
    <property type="entry name" value="OB_DPOA2"/>
</dbReference>
<reference evidence="9 10" key="1">
    <citation type="submission" date="2016-08" db="EMBL/GenBank/DDBJ databases">
        <title>A Parts List for Fungal Cellulosomes Revealed by Comparative Genomics.</title>
        <authorList>
            <consortium name="DOE Joint Genome Institute"/>
            <person name="Haitjema C.H."/>
            <person name="Gilmore S.P."/>
            <person name="Henske J.K."/>
            <person name="Solomon K.V."/>
            <person name="De Groot R."/>
            <person name="Kuo A."/>
            <person name="Mondo S.J."/>
            <person name="Salamov A.A."/>
            <person name="Labutti K."/>
            <person name="Zhao Z."/>
            <person name="Chiniquy J."/>
            <person name="Barry K."/>
            <person name="Brewer H.M."/>
            <person name="Purvine S.O."/>
            <person name="Wright A.T."/>
            <person name="Boxma B."/>
            <person name="Van Alen T."/>
            <person name="Hackstein J.H."/>
            <person name="Baker S.E."/>
            <person name="Grigoriev I.V."/>
            <person name="O'Malley M.A."/>
        </authorList>
    </citation>
    <scope>NUCLEOTIDE SEQUENCE [LARGE SCALE GENOMIC DNA]</scope>
    <source>
        <strain evidence="9 10">S4</strain>
    </source>
</reference>
<gene>
    <name evidence="9" type="ORF">BCR32DRAFT_193619</name>
</gene>
<dbReference type="AlphaFoldDB" id="A0A1Y1X4W9"/>
<evidence type="ECO:0000256" key="6">
    <source>
        <dbReference type="SAM" id="MobiDB-lite"/>
    </source>
</evidence>
<evidence type="ECO:0000313" key="9">
    <source>
        <dbReference type="EMBL" id="ORX80406.1"/>
    </source>
</evidence>
<dbReference type="PIRSF" id="PIRSF018300">
    <property type="entry name" value="DNA_pol_alph_2"/>
    <property type="match status" value="1"/>
</dbReference>
<dbReference type="PANTHER" id="PTHR23061">
    <property type="entry name" value="DNA POLYMERASE 2 ALPHA 70 KDA SUBUNIT"/>
    <property type="match status" value="1"/>
</dbReference>
<dbReference type="Gene3D" id="3.60.21.60">
    <property type="match status" value="2"/>
</dbReference>
<dbReference type="Pfam" id="PF04042">
    <property type="entry name" value="DNA_pol_E_B"/>
    <property type="match status" value="1"/>
</dbReference>
<comment type="caution">
    <text evidence="9">The sequence shown here is derived from an EMBL/GenBank/DDBJ whole genome shotgun (WGS) entry which is preliminary data.</text>
</comment>
<evidence type="ECO:0000259" key="7">
    <source>
        <dbReference type="Pfam" id="PF04042"/>
    </source>
</evidence>
<dbReference type="STRING" id="1754192.A0A1Y1X4W9"/>
<sequence length="461" mass="52473">ISFIGDQAFDSYRYMYSKLNDISDVLDERIDKICNIIKDHHQEIEYFASNRQRQQEEYYTAGKLCIDILDIMDATSTRNNENSFLLEGSRSIDSGFRTKLNFTSLANKGKSYTLFPGQVLGIKGTNVTGNNIEVTDIIEPPPLPIPATSLSELSKYYSEDKSQPISVFIASGPFTCEDSLEYEPWNELFEKYIEQEKPNVLILMGPFVDDRHPLIQEGKTMLSPEEIFSKFVSTRIQNFCNLSPHSKVILIPSNHDIVSDSVCFPQPPLDSLMIPSQDYLFDNNEERLNQAKIKSMSEKRRQLNLPINDKVLCLPNPVQFQINDVVFAISNNDILYHLYHEEVYHPASTSVFGSPSKGKAPMTSSSSSSSSHSNDRISRLTRHLLQQRSFYPLFPPAMNEANIIYEQFNSLNINMKPDVLILNSALRHFAKIVDDVVCINPGQVVQKISSTFSKLYIYPMD</sequence>
<evidence type="ECO:0000313" key="10">
    <source>
        <dbReference type="Proteomes" id="UP000193944"/>
    </source>
</evidence>
<feature type="domain" description="DNA polymerase alpha subunit B OB" evidence="8">
    <location>
        <begin position="23"/>
        <end position="139"/>
    </location>
</feature>
<dbReference type="GO" id="GO:0006270">
    <property type="term" value="P:DNA replication initiation"/>
    <property type="evidence" value="ECO:0007669"/>
    <property type="project" value="EnsemblFungi"/>
</dbReference>
<evidence type="ECO:0000256" key="2">
    <source>
        <dbReference type="ARBA" id="ARBA00007299"/>
    </source>
</evidence>
<keyword evidence="10" id="KW-1185">Reference proteome</keyword>
<dbReference type="InterPro" id="IPR016722">
    <property type="entry name" value="DNA_pol_alpha_bsu"/>
</dbReference>
<feature type="non-terminal residue" evidence="9">
    <location>
        <position position="1"/>
    </location>
</feature>
<protein>
    <recommendedName>
        <fullName evidence="3">DNA polymerase alpha subunit B</fullName>
    </recommendedName>
</protein>
<dbReference type="PANTHER" id="PTHR23061:SF12">
    <property type="entry name" value="DNA POLYMERASE ALPHA SUBUNIT B"/>
    <property type="match status" value="1"/>
</dbReference>
<evidence type="ECO:0000256" key="5">
    <source>
        <dbReference type="ARBA" id="ARBA00023242"/>
    </source>
</evidence>
<evidence type="ECO:0000256" key="1">
    <source>
        <dbReference type="ARBA" id="ARBA00004123"/>
    </source>
</evidence>
<dbReference type="InterPro" id="IPR007185">
    <property type="entry name" value="DNA_pol_a/d/e_bsu"/>
</dbReference>
<proteinExistence type="inferred from homology"/>
<keyword evidence="4" id="KW-0235">DNA replication</keyword>
<dbReference type="GO" id="GO:0005658">
    <property type="term" value="C:alpha DNA polymerase:primase complex"/>
    <property type="evidence" value="ECO:0007669"/>
    <property type="project" value="EnsemblFungi"/>
</dbReference>
<evidence type="ECO:0000256" key="4">
    <source>
        <dbReference type="ARBA" id="ARBA00022705"/>
    </source>
</evidence>
<dbReference type="EMBL" id="MCFG01000146">
    <property type="protein sequence ID" value="ORX80406.1"/>
    <property type="molecule type" value="Genomic_DNA"/>
</dbReference>
<feature type="domain" description="DNA polymerase alpha/delta/epsilon subunit B" evidence="7">
    <location>
        <begin position="167"/>
        <end position="431"/>
    </location>
</feature>
<comment type="similarity">
    <text evidence="2">Belongs to the DNA polymerase alpha subunit B family.</text>
</comment>
<comment type="subcellular location">
    <subcellularLocation>
        <location evidence="1">Nucleus</location>
    </subcellularLocation>
</comment>
<feature type="non-terminal residue" evidence="9">
    <location>
        <position position="461"/>
    </location>
</feature>
<feature type="region of interest" description="Disordered" evidence="6">
    <location>
        <begin position="354"/>
        <end position="376"/>
    </location>
</feature>
<dbReference type="GO" id="GO:0003677">
    <property type="term" value="F:DNA binding"/>
    <property type="evidence" value="ECO:0007669"/>
    <property type="project" value="InterPro"/>
</dbReference>